<dbReference type="PANTHER" id="PTHR47943">
    <property type="entry name" value="CYTOCHROME P450 93A3-LIKE"/>
    <property type="match status" value="1"/>
</dbReference>
<feature type="transmembrane region" description="Helical" evidence="11">
    <location>
        <begin position="6"/>
        <end position="26"/>
    </location>
</feature>
<name>A0ABQ5GFA5_9ASTR</name>
<evidence type="ECO:0000256" key="11">
    <source>
        <dbReference type="SAM" id="Phobius"/>
    </source>
</evidence>
<dbReference type="PROSITE" id="PS00086">
    <property type="entry name" value="CYTOCHROME_P450"/>
    <property type="match status" value="1"/>
</dbReference>
<evidence type="ECO:0000256" key="7">
    <source>
        <dbReference type="ARBA" id="ARBA00023004"/>
    </source>
</evidence>
<dbReference type="PANTHER" id="PTHR47943:SF8">
    <property type="entry name" value="CYTOCHROME P450"/>
    <property type="match status" value="1"/>
</dbReference>
<evidence type="ECO:0000256" key="9">
    <source>
        <dbReference type="ARBA" id="ARBA00023136"/>
    </source>
</evidence>
<dbReference type="SUPFAM" id="SSF48264">
    <property type="entry name" value="Cytochrome P450"/>
    <property type="match status" value="1"/>
</dbReference>
<evidence type="ECO:0000256" key="5">
    <source>
        <dbReference type="ARBA" id="ARBA00022723"/>
    </source>
</evidence>
<dbReference type="PRINTS" id="PR00463">
    <property type="entry name" value="EP450I"/>
</dbReference>
<dbReference type="InterPro" id="IPR036396">
    <property type="entry name" value="Cyt_P450_sf"/>
</dbReference>
<dbReference type="PRINTS" id="PR00385">
    <property type="entry name" value="P450"/>
</dbReference>
<gene>
    <name evidence="12" type="ORF">Tco_1041145</name>
</gene>
<evidence type="ECO:0000256" key="6">
    <source>
        <dbReference type="ARBA" id="ARBA00023002"/>
    </source>
</evidence>
<evidence type="ECO:0000256" key="8">
    <source>
        <dbReference type="ARBA" id="ARBA00023033"/>
    </source>
</evidence>
<protein>
    <submittedName>
        <fullName evidence="12">Cytochrome P450 93A3-like protein</fullName>
    </submittedName>
</protein>
<dbReference type="CDD" id="cd20655">
    <property type="entry name" value="CYP93"/>
    <property type="match status" value="1"/>
</dbReference>
<dbReference type="Gene3D" id="1.10.630.10">
    <property type="entry name" value="Cytochrome P450"/>
    <property type="match status" value="1"/>
</dbReference>
<keyword evidence="7 10" id="KW-0408">Iron</keyword>
<keyword evidence="5 10" id="KW-0479">Metal-binding</keyword>
<evidence type="ECO:0000256" key="10">
    <source>
        <dbReference type="RuleBase" id="RU000461"/>
    </source>
</evidence>
<keyword evidence="13" id="KW-1185">Reference proteome</keyword>
<keyword evidence="4 10" id="KW-0349">Heme</keyword>
<reference evidence="12" key="1">
    <citation type="journal article" date="2022" name="Int. J. Mol. Sci.">
        <title>Draft Genome of Tanacetum Coccineum: Genomic Comparison of Closely Related Tanacetum-Family Plants.</title>
        <authorList>
            <person name="Yamashiro T."/>
            <person name="Shiraishi A."/>
            <person name="Nakayama K."/>
            <person name="Satake H."/>
        </authorList>
    </citation>
    <scope>NUCLEOTIDE SEQUENCE</scope>
</reference>
<comment type="subcellular location">
    <subcellularLocation>
        <location evidence="2">Membrane</location>
    </subcellularLocation>
</comment>
<dbReference type="InterPro" id="IPR017972">
    <property type="entry name" value="Cyt_P450_CS"/>
</dbReference>
<organism evidence="12 13">
    <name type="scientific">Tanacetum coccineum</name>
    <dbReference type="NCBI Taxonomy" id="301880"/>
    <lineage>
        <taxon>Eukaryota</taxon>
        <taxon>Viridiplantae</taxon>
        <taxon>Streptophyta</taxon>
        <taxon>Embryophyta</taxon>
        <taxon>Tracheophyta</taxon>
        <taxon>Spermatophyta</taxon>
        <taxon>Magnoliopsida</taxon>
        <taxon>eudicotyledons</taxon>
        <taxon>Gunneridae</taxon>
        <taxon>Pentapetalae</taxon>
        <taxon>asterids</taxon>
        <taxon>campanulids</taxon>
        <taxon>Asterales</taxon>
        <taxon>Asteraceae</taxon>
        <taxon>Asteroideae</taxon>
        <taxon>Anthemideae</taxon>
        <taxon>Anthemidinae</taxon>
        <taxon>Tanacetum</taxon>
    </lineage>
</organism>
<keyword evidence="6 10" id="KW-0560">Oxidoreductase</keyword>
<keyword evidence="11" id="KW-0812">Transmembrane</keyword>
<dbReference type="Proteomes" id="UP001151760">
    <property type="component" value="Unassembled WGS sequence"/>
</dbReference>
<dbReference type="InterPro" id="IPR001128">
    <property type="entry name" value="Cyt_P450"/>
</dbReference>
<comment type="cofactor">
    <cofactor evidence="1">
        <name>heme</name>
        <dbReference type="ChEBI" id="CHEBI:30413"/>
    </cofactor>
</comment>
<evidence type="ECO:0000256" key="3">
    <source>
        <dbReference type="ARBA" id="ARBA00010617"/>
    </source>
</evidence>
<dbReference type="InterPro" id="IPR002401">
    <property type="entry name" value="Cyt_P450_E_grp-I"/>
</dbReference>
<sequence>MVDFQPYLFLFFICIISTILLWARFFKSIGAKSQHPPTPFGLPIIGHLHLLNPNPHQAFHKLSLRYGPIFRVFMGSVPCVVTCSPEIAKEFLKTNEEAFSDRPRNPSLDYITYGSKDFLFAPHGPYWKFMRKIVTLQLLNAKTLDLLSSVRHDEINRFIKSLSVNANIGKAVDLSGEFVKLTNNVISRMLLSKRCTEKDGEADEVGQIIADIVYTGSSFNLSDYIWLFKALDLQGLGRKVKDTLLRFDLVIEKIMKEHDEERKHNVTGEVVKDLLDILLDIQQDESSEINLTRENIKAFVQNIIVAGTDTSASTLDWALAELINHPNIMKKAAKEIHQVVGKDRLVQESDIPNLPYLQAIVKETFRLHPTVPMIPRKSSQDCTVAGYHIPANTNTFINVWALNRDHNHWENPHEFRPERFEENILDVRGQHFHLMPFGSGRRMCPGISLAQHIVHTTLGAMIQCFEWKAGKDGNLSSVEMEEGTGLTLPRANRLVCVPVARLDPMPFSM</sequence>
<evidence type="ECO:0000313" key="12">
    <source>
        <dbReference type="EMBL" id="GJT74420.1"/>
    </source>
</evidence>
<accession>A0ABQ5GFA5</accession>
<proteinExistence type="inferred from homology"/>
<dbReference type="EMBL" id="BQNB010018440">
    <property type="protein sequence ID" value="GJT74420.1"/>
    <property type="molecule type" value="Genomic_DNA"/>
</dbReference>
<evidence type="ECO:0000256" key="1">
    <source>
        <dbReference type="ARBA" id="ARBA00001971"/>
    </source>
</evidence>
<keyword evidence="9 11" id="KW-0472">Membrane</keyword>
<evidence type="ECO:0000256" key="4">
    <source>
        <dbReference type="ARBA" id="ARBA00022617"/>
    </source>
</evidence>
<comment type="similarity">
    <text evidence="3 10">Belongs to the cytochrome P450 family.</text>
</comment>
<evidence type="ECO:0000256" key="2">
    <source>
        <dbReference type="ARBA" id="ARBA00004370"/>
    </source>
</evidence>
<evidence type="ECO:0000313" key="13">
    <source>
        <dbReference type="Proteomes" id="UP001151760"/>
    </source>
</evidence>
<keyword evidence="8 10" id="KW-0503">Monooxygenase</keyword>
<keyword evidence="11" id="KW-1133">Transmembrane helix</keyword>
<comment type="caution">
    <text evidence="12">The sequence shown here is derived from an EMBL/GenBank/DDBJ whole genome shotgun (WGS) entry which is preliminary data.</text>
</comment>
<reference evidence="12" key="2">
    <citation type="submission" date="2022-01" db="EMBL/GenBank/DDBJ databases">
        <authorList>
            <person name="Yamashiro T."/>
            <person name="Shiraishi A."/>
            <person name="Satake H."/>
            <person name="Nakayama K."/>
        </authorList>
    </citation>
    <scope>NUCLEOTIDE SEQUENCE</scope>
</reference>
<dbReference type="Pfam" id="PF00067">
    <property type="entry name" value="p450"/>
    <property type="match status" value="1"/>
</dbReference>